<comment type="caution">
    <text evidence="2">The sequence shown here is derived from an EMBL/GenBank/DDBJ whole genome shotgun (WGS) entry which is preliminary data.</text>
</comment>
<evidence type="ECO:0000313" key="2">
    <source>
        <dbReference type="EMBL" id="KAG0005770.1"/>
    </source>
</evidence>
<feature type="compositionally biased region" description="Low complexity" evidence="1">
    <location>
        <begin position="189"/>
        <end position="209"/>
    </location>
</feature>
<feature type="compositionally biased region" description="Low complexity" evidence="1">
    <location>
        <begin position="1"/>
        <end position="10"/>
    </location>
</feature>
<feature type="region of interest" description="Disordered" evidence="1">
    <location>
        <begin position="185"/>
        <end position="247"/>
    </location>
</feature>
<evidence type="ECO:0000256" key="1">
    <source>
        <dbReference type="SAM" id="MobiDB-lite"/>
    </source>
</evidence>
<gene>
    <name evidence="2" type="ORF">BGZ65_010157</name>
</gene>
<dbReference type="Proteomes" id="UP000749646">
    <property type="component" value="Unassembled WGS sequence"/>
</dbReference>
<dbReference type="OrthoDB" id="10661008at2759"/>
<evidence type="ECO:0000313" key="3">
    <source>
        <dbReference type="Proteomes" id="UP000749646"/>
    </source>
</evidence>
<feature type="compositionally biased region" description="Low complexity" evidence="1">
    <location>
        <begin position="278"/>
        <end position="287"/>
    </location>
</feature>
<feature type="region of interest" description="Disordered" evidence="1">
    <location>
        <begin position="1"/>
        <end position="37"/>
    </location>
</feature>
<accession>A0A9P6MKR4</accession>
<feature type="non-terminal residue" evidence="2">
    <location>
        <position position="314"/>
    </location>
</feature>
<organism evidence="2 3">
    <name type="scientific">Modicella reniformis</name>
    <dbReference type="NCBI Taxonomy" id="1440133"/>
    <lineage>
        <taxon>Eukaryota</taxon>
        <taxon>Fungi</taxon>
        <taxon>Fungi incertae sedis</taxon>
        <taxon>Mucoromycota</taxon>
        <taxon>Mortierellomycotina</taxon>
        <taxon>Mortierellomycetes</taxon>
        <taxon>Mortierellales</taxon>
        <taxon>Mortierellaceae</taxon>
        <taxon>Modicella</taxon>
    </lineage>
</organism>
<sequence length="314" mass="35425">MTATTTTTTTPEKQAHNHNSHNHSNNGGSDGERSSFDLKPWHLGNAFGVNAPLVVIHDPDGRPVDNAHGQASLSYPLMPRSALTTFPGIIKPRALERSRSSLLQLFPSPPLKTRRNEVGSGVGSGDKKHSIPSEGSRCDLKAAQSIRRICRAAFHRPHAAVHPLDRQVPGPRYQANKVPLPLLKHHGHQQQQQPQQQQQQQPQPQQNQQRYRYKSFKKQGRRHKVYPLDDSTTAHRDHTTVPTKNTQGVAKRLLHLHQQQQQLQLPQQLQLQQLQHYNTKSNNNNNNNDDDNDENGNMPIIVIVTTDELKYPAR</sequence>
<feature type="compositionally biased region" description="Basic and acidic residues" evidence="1">
    <location>
        <begin position="125"/>
        <end position="138"/>
    </location>
</feature>
<dbReference type="AlphaFoldDB" id="A0A9P6MKR4"/>
<protein>
    <submittedName>
        <fullName evidence="2">Uncharacterized protein</fullName>
    </submittedName>
</protein>
<name>A0A9P6MKR4_9FUNG</name>
<keyword evidence="3" id="KW-1185">Reference proteome</keyword>
<reference evidence="2" key="1">
    <citation type="journal article" date="2020" name="Fungal Divers.">
        <title>Resolving the Mortierellaceae phylogeny through synthesis of multi-gene phylogenetics and phylogenomics.</title>
        <authorList>
            <person name="Vandepol N."/>
            <person name="Liber J."/>
            <person name="Desiro A."/>
            <person name="Na H."/>
            <person name="Kennedy M."/>
            <person name="Barry K."/>
            <person name="Grigoriev I.V."/>
            <person name="Miller A.N."/>
            <person name="O'Donnell K."/>
            <person name="Stajich J.E."/>
            <person name="Bonito G."/>
        </authorList>
    </citation>
    <scope>NUCLEOTIDE SEQUENCE</scope>
    <source>
        <strain evidence="2">MES-2147</strain>
    </source>
</reference>
<feature type="region of interest" description="Disordered" evidence="1">
    <location>
        <begin position="106"/>
        <end position="138"/>
    </location>
</feature>
<feature type="compositionally biased region" description="Basic residues" evidence="1">
    <location>
        <begin position="211"/>
        <end position="225"/>
    </location>
</feature>
<proteinExistence type="predicted"/>
<feature type="region of interest" description="Disordered" evidence="1">
    <location>
        <begin position="278"/>
        <end position="297"/>
    </location>
</feature>
<dbReference type="EMBL" id="JAAAHW010000163">
    <property type="protein sequence ID" value="KAG0005770.1"/>
    <property type="molecule type" value="Genomic_DNA"/>
</dbReference>